<name>A0AAU9MLU1_9ASTR</name>
<dbReference type="EMBL" id="CAKMRJ010001112">
    <property type="protein sequence ID" value="CAH1421603.1"/>
    <property type="molecule type" value="Genomic_DNA"/>
</dbReference>
<comment type="caution">
    <text evidence="5">The sequence shown here is derived from an EMBL/GenBank/DDBJ whole genome shotgun (WGS) entry which is preliminary data.</text>
</comment>
<feature type="coiled-coil region" evidence="1">
    <location>
        <begin position="292"/>
        <end position="322"/>
    </location>
</feature>
<dbReference type="Pfam" id="PF04783">
    <property type="entry name" value="DUF630"/>
    <property type="match status" value="1"/>
</dbReference>
<evidence type="ECO:0008006" key="7">
    <source>
        <dbReference type="Google" id="ProtNLM"/>
    </source>
</evidence>
<dbReference type="PANTHER" id="PTHR21450:SF23">
    <property type="entry name" value="PROTEIN ALTERED PHOSPHATE STARVATION RESPONSE 1"/>
    <property type="match status" value="1"/>
</dbReference>
<protein>
    <recommendedName>
        <fullName evidence="7">DUF632 domain-containing protein</fullName>
    </recommendedName>
</protein>
<feature type="compositionally biased region" description="Pro residues" evidence="2">
    <location>
        <begin position="659"/>
        <end position="678"/>
    </location>
</feature>
<proteinExistence type="predicted"/>
<feature type="region of interest" description="Disordered" evidence="2">
    <location>
        <begin position="653"/>
        <end position="681"/>
    </location>
</feature>
<dbReference type="Pfam" id="PF04782">
    <property type="entry name" value="DUF632"/>
    <property type="match status" value="1"/>
</dbReference>
<evidence type="ECO:0000313" key="5">
    <source>
        <dbReference type="EMBL" id="CAH1421603.1"/>
    </source>
</evidence>
<feature type="region of interest" description="Disordered" evidence="2">
    <location>
        <begin position="64"/>
        <end position="123"/>
    </location>
</feature>
<dbReference type="Proteomes" id="UP001157418">
    <property type="component" value="Unassembled WGS sequence"/>
</dbReference>
<evidence type="ECO:0000313" key="6">
    <source>
        <dbReference type="Proteomes" id="UP001157418"/>
    </source>
</evidence>
<reference evidence="5 6" key="1">
    <citation type="submission" date="2022-01" db="EMBL/GenBank/DDBJ databases">
        <authorList>
            <person name="Xiong W."/>
            <person name="Schranz E."/>
        </authorList>
    </citation>
    <scope>NUCLEOTIDE SEQUENCE [LARGE SCALE GENOMIC DNA]</scope>
</reference>
<feature type="compositionally biased region" description="Pro residues" evidence="2">
    <location>
        <begin position="64"/>
        <end position="90"/>
    </location>
</feature>
<dbReference type="InterPro" id="IPR006867">
    <property type="entry name" value="DUF632"/>
</dbReference>
<feature type="compositionally biased region" description="Low complexity" evidence="2">
    <location>
        <begin position="91"/>
        <end position="106"/>
    </location>
</feature>
<evidence type="ECO:0000256" key="2">
    <source>
        <dbReference type="SAM" id="MobiDB-lite"/>
    </source>
</evidence>
<evidence type="ECO:0000256" key="1">
    <source>
        <dbReference type="SAM" id="Coils"/>
    </source>
</evidence>
<sequence length="745" mass="82777">MGCYYSRLEREEMVSRCKARKRYMKQFVKARNAFSASHSMYLRSLRNTGAALLQFATAESPLHLPPVLPSSSPPTPPAPLPPPPPPPPMSPSSEVWTTSTTNTSSTPLPPPPPPPPPPSSTWDFWDPFMPMSERTETMRDDEWEDMSTNAASETVVTTTTVGSASVAAPPSAVSGFSKITVSNATQNGMPVVVSSKSKDLLEIIKELDEYFLRAADSGGKLSALLEVPTCSFPNETPSGKIHGYGLNLNPFLCSWSSSGRSMKFNCDGMTAVDGIHIPGSHRSTVERLFEWEKKLFDEVKNAESLKMEHEKKVEHLRKLELKRGDYMKTEKAKKEVEKLESRITVSGQAIESTSQEIVKLRETELYPQLVELVKGLMSMWRSLYESHQVQTHIVQQLKYITTAAPSTATTTEIHRQSTLQLELEVKRWHLSFCNLIKSQRDYIQSLTGWLRLSLFQFTKNSSSQNKQDSAIYTLCEEWQLAVDNAPDKVASEGINSLLSVVYAIVVQQGDEMKEKRRADLSFREVEKKTAELRGLESKYGSGDRVVDKRAKVEVLRAKAEEERGKYEKTRGVTRAMTLNNLQMGLPHVFQAVTGFANVWTHAFESICNQAKVLEESALPTKALILSNPSIKVDCSTAHAPAIANPFLTSLSSVSANPKSIPPPSLDTLRPPPPSPASPTRPHQLHHILIKCSPVYNVSSTDLKFFKKGLCQESSEAKDIPQTPICCFGFCCRGQEDKGHLTPHVS</sequence>
<dbReference type="PANTHER" id="PTHR21450">
    <property type="entry name" value="PROTEIN ALTERED PHOSPHATE STARVATION RESPONSE 1"/>
    <property type="match status" value="1"/>
</dbReference>
<organism evidence="5 6">
    <name type="scientific">Lactuca virosa</name>
    <dbReference type="NCBI Taxonomy" id="75947"/>
    <lineage>
        <taxon>Eukaryota</taxon>
        <taxon>Viridiplantae</taxon>
        <taxon>Streptophyta</taxon>
        <taxon>Embryophyta</taxon>
        <taxon>Tracheophyta</taxon>
        <taxon>Spermatophyta</taxon>
        <taxon>Magnoliopsida</taxon>
        <taxon>eudicotyledons</taxon>
        <taxon>Gunneridae</taxon>
        <taxon>Pentapetalae</taxon>
        <taxon>asterids</taxon>
        <taxon>campanulids</taxon>
        <taxon>Asterales</taxon>
        <taxon>Asteraceae</taxon>
        <taxon>Cichorioideae</taxon>
        <taxon>Cichorieae</taxon>
        <taxon>Lactucinae</taxon>
        <taxon>Lactuca</taxon>
    </lineage>
</organism>
<evidence type="ECO:0000259" key="3">
    <source>
        <dbReference type="Pfam" id="PF04782"/>
    </source>
</evidence>
<dbReference type="SUPFAM" id="SSF101447">
    <property type="entry name" value="Formin homology 2 domain (FH2 domain)"/>
    <property type="match status" value="1"/>
</dbReference>
<feature type="compositionally biased region" description="Pro residues" evidence="2">
    <location>
        <begin position="107"/>
        <end position="119"/>
    </location>
</feature>
<accession>A0AAU9MLU1</accession>
<evidence type="ECO:0000259" key="4">
    <source>
        <dbReference type="Pfam" id="PF04783"/>
    </source>
</evidence>
<feature type="domain" description="DUF630" evidence="4">
    <location>
        <begin position="1"/>
        <end position="59"/>
    </location>
</feature>
<dbReference type="InterPro" id="IPR006868">
    <property type="entry name" value="DUF630"/>
</dbReference>
<dbReference type="AlphaFoldDB" id="A0AAU9MLU1"/>
<feature type="domain" description="DUF632" evidence="3">
    <location>
        <begin position="200"/>
        <end position="501"/>
    </location>
</feature>
<gene>
    <name evidence="5" type="ORF">LVIROSA_LOCUS8995</name>
</gene>
<keyword evidence="1" id="KW-0175">Coiled coil</keyword>
<keyword evidence="6" id="KW-1185">Reference proteome</keyword>